<dbReference type="AlphaFoldDB" id="A0A8T7M7Y4"/>
<keyword evidence="2 7" id="KW-0963">Cytoplasm</keyword>
<keyword evidence="11" id="KW-1185">Reference proteome</keyword>
<organism evidence="8 10">
    <name type="scientific">Candidatus Chlorohelix allophototropha</name>
    <dbReference type="NCBI Taxonomy" id="3003348"/>
    <lineage>
        <taxon>Bacteria</taxon>
        <taxon>Bacillati</taxon>
        <taxon>Chloroflexota</taxon>
        <taxon>Chloroflexia</taxon>
        <taxon>Candidatus Chloroheliales</taxon>
        <taxon>Candidatus Chloroheliaceae</taxon>
        <taxon>Candidatus Chlorohelix</taxon>
    </lineage>
</organism>
<dbReference type="SUPFAM" id="SSF50324">
    <property type="entry name" value="Inorganic pyrophosphatase"/>
    <property type="match status" value="1"/>
</dbReference>
<evidence type="ECO:0000313" key="8">
    <source>
        <dbReference type="EMBL" id="NWJ48123.1"/>
    </source>
</evidence>
<feature type="binding site" evidence="7">
    <location>
        <position position="129"/>
    </location>
    <ligand>
        <name>substrate</name>
    </ligand>
</feature>
<evidence type="ECO:0000313" key="9">
    <source>
        <dbReference type="EMBL" id="WJW68063.1"/>
    </source>
</evidence>
<comment type="subcellular location">
    <subcellularLocation>
        <location evidence="7">Cytoplasm</location>
    </subcellularLocation>
</comment>
<feature type="binding site" evidence="7">
    <location>
        <position position="60"/>
    </location>
    <ligand>
        <name>Mg(2+)</name>
        <dbReference type="ChEBI" id="CHEBI:18420"/>
        <label>2</label>
    </ligand>
</feature>
<dbReference type="Proteomes" id="UP001431572">
    <property type="component" value="Chromosome 2"/>
</dbReference>
<dbReference type="EC" id="3.6.1.1" evidence="7"/>
<dbReference type="CDD" id="cd00412">
    <property type="entry name" value="pyrophosphatase"/>
    <property type="match status" value="1"/>
</dbReference>
<dbReference type="GO" id="GO:0005737">
    <property type="term" value="C:cytoplasm"/>
    <property type="evidence" value="ECO:0007669"/>
    <property type="project" value="UniProtKB-SubCell"/>
</dbReference>
<keyword evidence="3 7" id="KW-0479">Metal-binding</keyword>
<dbReference type="Proteomes" id="UP000521676">
    <property type="component" value="Unassembled WGS sequence"/>
</dbReference>
<protein>
    <recommendedName>
        <fullName evidence="7">Inorganic pyrophosphatase</fullName>
        <ecNumber evidence="7">3.6.1.1</ecNumber>
    </recommendedName>
    <alternativeName>
        <fullName evidence="7">Pyrophosphate phospho-hydrolase</fullName>
        <shortName evidence="7">PPase</shortName>
    </alternativeName>
</protein>
<evidence type="ECO:0000313" key="11">
    <source>
        <dbReference type="Proteomes" id="UP001431572"/>
    </source>
</evidence>
<accession>A0A8T7M7Y4</accession>
<dbReference type="FunFam" id="3.90.80.10:FF:000003">
    <property type="entry name" value="Inorganic pyrophosphatase"/>
    <property type="match status" value="1"/>
</dbReference>
<name>A0A8T7M7Y4_9CHLR</name>
<feature type="binding site" evidence="7">
    <location>
        <position position="60"/>
    </location>
    <ligand>
        <name>Mg(2+)</name>
        <dbReference type="ChEBI" id="CHEBI:18420"/>
        <label>1</label>
    </ligand>
</feature>
<dbReference type="Gene3D" id="3.90.80.10">
    <property type="entry name" value="Inorganic pyrophosphatase"/>
    <property type="match status" value="1"/>
</dbReference>
<dbReference type="EMBL" id="JACATZ010000003">
    <property type="protein sequence ID" value="NWJ48123.1"/>
    <property type="molecule type" value="Genomic_DNA"/>
</dbReference>
<evidence type="ECO:0000313" key="10">
    <source>
        <dbReference type="Proteomes" id="UP000521676"/>
    </source>
</evidence>
<evidence type="ECO:0000256" key="4">
    <source>
        <dbReference type="ARBA" id="ARBA00022801"/>
    </source>
</evidence>
<dbReference type="RefSeq" id="WP_341469967.1">
    <property type="nucleotide sequence ID" value="NZ_CP128400.1"/>
</dbReference>
<dbReference type="HAMAP" id="MF_00209">
    <property type="entry name" value="Inorganic_PPase"/>
    <property type="match status" value="1"/>
</dbReference>
<dbReference type="GO" id="GO:0006796">
    <property type="term" value="P:phosphate-containing compound metabolic process"/>
    <property type="evidence" value="ECO:0007669"/>
    <property type="project" value="InterPro"/>
</dbReference>
<evidence type="ECO:0000256" key="6">
    <source>
        <dbReference type="ARBA" id="ARBA00047820"/>
    </source>
</evidence>
<dbReference type="GO" id="GO:0004427">
    <property type="term" value="F:inorganic diphosphate phosphatase activity"/>
    <property type="evidence" value="ECO:0007669"/>
    <property type="project" value="UniProtKB-UniRule"/>
</dbReference>
<evidence type="ECO:0000256" key="1">
    <source>
        <dbReference type="ARBA" id="ARBA00001946"/>
    </source>
</evidence>
<dbReference type="EMBL" id="CP128400">
    <property type="protein sequence ID" value="WJW68063.1"/>
    <property type="molecule type" value="Genomic_DNA"/>
</dbReference>
<proteinExistence type="inferred from homology"/>
<comment type="cofactor">
    <cofactor evidence="1 7">
        <name>Mg(2+)</name>
        <dbReference type="ChEBI" id="CHEBI:18420"/>
    </cofactor>
</comment>
<dbReference type="Pfam" id="PF00719">
    <property type="entry name" value="Pyrophosphatase"/>
    <property type="match status" value="1"/>
</dbReference>
<dbReference type="InterPro" id="IPR036649">
    <property type="entry name" value="Pyrophosphatase_sf"/>
</dbReference>
<evidence type="ECO:0000256" key="5">
    <source>
        <dbReference type="ARBA" id="ARBA00022842"/>
    </source>
</evidence>
<feature type="binding site" evidence="7">
    <location>
        <position position="19"/>
    </location>
    <ligand>
        <name>substrate</name>
    </ligand>
</feature>
<dbReference type="InterPro" id="IPR008162">
    <property type="entry name" value="Pyrophosphatase"/>
</dbReference>
<comment type="subunit">
    <text evidence="7">Homohexamer.</text>
</comment>
<dbReference type="PROSITE" id="PS00387">
    <property type="entry name" value="PPASE"/>
    <property type="match status" value="1"/>
</dbReference>
<feature type="binding site" evidence="7">
    <location>
        <position position="55"/>
    </location>
    <ligand>
        <name>Mg(2+)</name>
        <dbReference type="ChEBI" id="CHEBI:18420"/>
        <label>1</label>
    </ligand>
</feature>
<evidence type="ECO:0000256" key="2">
    <source>
        <dbReference type="ARBA" id="ARBA00022490"/>
    </source>
</evidence>
<gene>
    <name evidence="7" type="primary">ppa</name>
    <name evidence="8" type="ORF">HXX08_19885</name>
    <name evidence="9" type="ORF">OZ401_003660</name>
</gene>
<comment type="function">
    <text evidence="7">Catalyzes the hydrolysis of inorganic pyrophosphate (PPi) forming two phosphate ions.</text>
</comment>
<keyword evidence="4 7" id="KW-0378">Hydrolase</keyword>
<sequence>MKRTSIEVIIEIPTGSRNKYEFDKERKLFKLDRVLFSSVHYPADYGYIDQTLALDGDPLDALVLMDFPTFPGCVIDTRPIGILGMQDEQGQDEKILAVPTKDPRYRHITKLEHLGPHWLREIENFFATYKALEDKWTEMLGWYDEAKAWEVIEECEKRYQDFEALKKRKDTHESE</sequence>
<reference evidence="9" key="2">
    <citation type="journal article" date="2024" name="Nature">
        <title>Anoxygenic phototroph of the Chloroflexota uses a type I reaction centre.</title>
        <authorList>
            <person name="Tsuji J.M."/>
            <person name="Shaw N.A."/>
            <person name="Nagashima S."/>
            <person name="Venkiteswaran J.J."/>
            <person name="Schiff S.L."/>
            <person name="Watanabe T."/>
            <person name="Fukui M."/>
            <person name="Hanada S."/>
            <person name="Tank M."/>
            <person name="Neufeld J.D."/>
        </authorList>
    </citation>
    <scope>NUCLEOTIDE SEQUENCE</scope>
    <source>
        <strain evidence="9">L227-S17</strain>
    </source>
</reference>
<dbReference type="PANTHER" id="PTHR10286">
    <property type="entry name" value="INORGANIC PYROPHOSPHATASE"/>
    <property type="match status" value="1"/>
</dbReference>
<comment type="similarity">
    <text evidence="7">Belongs to the PPase family.</text>
</comment>
<keyword evidence="5 7" id="KW-0460">Magnesium</keyword>
<evidence type="ECO:0000256" key="3">
    <source>
        <dbReference type="ARBA" id="ARBA00022723"/>
    </source>
</evidence>
<comment type="catalytic activity">
    <reaction evidence="6 7">
        <text>diphosphate + H2O = 2 phosphate + H(+)</text>
        <dbReference type="Rhea" id="RHEA:24576"/>
        <dbReference type="ChEBI" id="CHEBI:15377"/>
        <dbReference type="ChEBI" id="CHEBI:15378"/>
        <dbReference type="ChEBI" id="CHEBI:33019"/>
        <dbReference type="ChEBI" id="CHEBI:43474"/>
        <dbReference type="EC" id="3.6.1.1"/>
    </reaction>
</comment>
<feature type="binding site" evidence="7">
    <location>
        <position position="33"/>
    </location>
    <ligand>
        <name>substrate</name>
    </ligand>
</feature>
<evidence type="ECO:0000256" key="7">
    <source>
        <dbReference type="HAMAP-Rule" id="MF_00209"/>
    </source>
</evidence>
<reference evidence="8 10" key="1">
    <citation type="submission" date="2020-06" db="EMBL/GenBank/DDBJ databases">
        <title>Anoxygenic phototrophic Chloroflexota member uses a Type I reaction center.</title>
        <authorList>
            <person name="Tsuji J.M."/>
            <person name="Shaw N.A."/>
            <person name="Nagashima S."/>
            <person name="Venkiteswaran J."/>
            <person name="Schiff S.L."/>
            <person name="Hanada S."/>
            <person name="Tank M."/>
            <person name="Neufeld J.D."/>
        </authorList>
    </citation>
    <scope>NUCLEOTIDE SEQUENCE [LARGE SCALE GENOMIC DNA]</scope>
    <source>
        <strain evidence="8">L227-S17</strain>
    </source>
</reference>
<feature type="binding site" evidence="7">
    <location>
        <position position="45"/>
    </location>
    <ligand>
        <name>substrate</name>
    </ligand>
</feature>
<feature type="binding site" evidence="7">
    <location>
        <position position="92"/>
    </location>
    <ligand>
        <name>Mg(2+)</name>
        <dbReference type="ChEBI" id="CHEBI:18420"/>
        <label>1</label>
    </ligand>
</feature>
<dbReference type="GO" id="GO:0000287">
    <property type="term" value="F:magnesium ion binding"/>
    <property type="evidence" value="ECO:0007669"/>
    <property type="project" value="UniProtKB-UniRule"/>
</dbReference>